<evidence type="ECO:0000313" key="2">
    <source>
        <dbReference type="EMBL" id="KAK0586963.1"/>
    </source>
</evidence>
<reference evidence="2" key="1">
    <citation type="journal article" date="2022" name="Plant J.">
        <title>Strategies of tolerance reflected in two North American maple genomes.</title>
        <authorList>
            <person name="McEvoy S.L."/>
            <person name="Sezen U.U."/>
            <person name="Trouern-Trend A."/>
            <person name="McMahon S.M."/>
            <person name="Schaberg P.G."/>
            <person name="Yang J."/>
            <person name="Wegrzyn J.L."/>
            <person name="Swenson N.G."/>
        </authorList>
    </citation>
    <scope>NUCLEOTIDE SEQUENCE</scope>
    <source>
        <strain evidence="2">NS2018</strain>
    </source>
</reference>
<accession>A0AA39VQU2</accession>
<proteinExistence type="predicted"/>
<name>A0AA39VQU2_ACESA</name>
<evidence type="ECO:0000313" key="3">
    <source>
        <dbReference type="Proteomes" id="UP001168877"/>
    </source>
</evidence>
<comment type="caution">
    <text evidence="2">The sequence shown here is derived from an EMBL/GenBank/DDBJ whole genome shotgun (WGS) entry which is preliminary data.</text>
</comment>
<gene>
    <name evidence="2" type="ORF">LWI29_015330</name>
</gene>
<dbReference type="EMBL" id="JAUESC010000382">
    <property type="protein sequence ID" value="KAK0586963.1"/>
    <property type="molecule type" value="Genomic_DNA"/>
</dbReference>
<dbReference type="AlphaFoldDB" id="A0AA39VQU2"/>
<feature type="region of interest" description="Disordered" evidence="1">
    <location>
        <begin position="1"/>
        <end position="56"/>
    </location>
</feature>
<keyword evidence="3" id="KW-1185">Reference proteome</keyword>
<organism evidence="2 3">
    <name type="scientific">Acer saccharum</name>
    <name type="common">Sugar maple</name>
    <dbReference type="NCBI Taxonomy" id="4024"/>
    <lineage>
        <taxon>Eukaryota</taxon>
        <taxon>Viridiplantae</taxon>
        <taxon>Streptophyta</taxon>
        <taxon>Embryophyta</taxon>
        <taxon>Tracheophyta</taxon>
        <taxon>Spermatophyta</taxon>
        <taxon>Magnoliopsida</taxon>
        <taxon>eudicotyledons</taxon>
        <taxon>Gunneridae</taxon>
        <taxon>Pentapetalae</taxon>
        <taxon>rosids</taxon>
        <taxon>malvids</taxon>
        <taxon>Sapindales</taxon>
        <taxon>Sapindaceae</taxon>
        <taxon>Hippocastanoideae</taxon>
        <taxon>Acereae</taxon>
        <taxon>Acer</taxon>
    </lineage>
</organism>
<dbReference type="Proteomes" id="UP001168877">
    <property type="component" value="Unassembled WGS sequence"/>
</dbReference>
<reference evidence="2" key="2">
    <citation type="submission" date="2023-06" db="EMBL/GenBank/DDBJ databases">
        <authorList>
            <person name="Swenson N.G."/>
            <person name="Wegrzyn J.L."/>
            <person name="Mcevoy S.L."/>
        </authorList>
    </citation>
    <scope>NUCLEOTIDE SEQUENCE</scope>
    <source>
        <strain evidence="2">NS2018</strain>
        <tissue evidence="2">Leaf</tissue>
    </source>
</reference>
<sequence>MAAAKRPSSHLTAAAATLCPNSKGKKRDNRDGKLVKETQISSTSTGTVDIGGDGGGHVGGCRRWPADTVERKGFVIKGEAGWLWFWCSVAAADEICGGGGRG</sequence>
<evidence type="ECO:0000256" key="1">
    <source>
        <dbReference type="SAM" id="MobiDB-lite"/>
    </source>
</evidence>
<protein>
    <submittedName>
        <fullName evidence="2">Uncharacterized protein</fullName>
    </submittedName>
</protein>